<proteinExistence type="predicted"/>
<feature type="transmembrane region" description="Helical" evidence="2">
    <location>
        <begin position="28"/>
        <end position="46"/>
    </location>
</feature>
<dbReference type="SMART" id="SM00278">
    <property type="entry name" value="HhH1"/>
    <property type="match status" value="2"/>
</dbReference>
<dbReference type="EMBL" id="SOMN01000001">
    <property type="protein sequence ID" value="TFE31634.1"/>
    <property type="molecule type" value="Genomic_DNA"/>
</dbReference>
<comment type="caution">
    <text evidence="4">The sequence shown here is derived from an EMBL/GenBank/DDBJ whole genome shotgun (WGS) entry which is preliminary data.</text>
</comment>
<protein>
    <recommendedName>
        <fullName evidence="3">Helix-hairpin-helix DNA-binding motif class 1 domain-containing protein</fullName>
    </recommendedName>
</protein>
<organism evidence="4 5">
    <name type="scientific">Cohnella luojiensis</name>
    <dbReference type="NCBI Taxonomy" id="652876"/>
    <lineage>
        <taxon>Bacteria</taxon>
        <taxon>Bacillati</taxon>
        <taxon>Bacillota</taxon>
        <taxon>Bacilli</taxon>
        <taxon>Bacillales</taxon>
        <taxon>Paenibacillaceae</taxon>
        <taxon>Cohnella</taxon>
    </lineage>
</organism>
<keyword evidence="2" id="KW-0812">Transmembrane</keyword>
<dbReference type="GO" id="GO:0015627">
    <property type="term" value="C:type II protein secretion system complex"/>
    <property type="evidence" value="ECO:0007669"/>
    <property type="project" value="TreeGrafter"/>
</dbReference>
<feature type="region of interest" description="Disordered" evidence="1">
    <location>
        <begin position="74"/>
        <end position="126"/>
    </location>
</feature>
<evidence type="ECO:0000256" key="1">
    <source>
        <dbReference type="SAM" id="MobiDB-lite"/>
    </source>
</evidence>
<dbReference type="Gene3D" id="1.10.150.320">
    <property type="entry name" value="Photosystem II 12 kDa extrinsic protein"/>
    <property type="match status" value="1"/>
</dbReference>
<keyword evidence="2" id="KW-1133">Transmembrane helix</keyword>
<evidence type="ECO:0000256" key="2">
    <source>
        <dbReference type="SAM" id="Phobius"/>
    </source>
</evidence>
<dbReference type="InterPro" id="IPR010994">
    <property type="entry name" value="RuvA_2-like"/>
</dbReference>
<reference evidence="4 5" key="1">
    <citation type="submission" date="2019-03" db="EMBL/GenBank/DDBJ databases">
        <title>Cohnella endophytica sp. nov., a novel endophytic bacterium isolated from bark of Sonneratia apetala.</title>
        <authorList>
            <person name="Tuo L."/>
        </authorList>
    </citation>
    <scope>NUCLEOTIDE SEQUENCE [LARGE SCALE GENOMIC DNA]</scope>
    <source>
        <strain evidence="4 5">CCTCC AB 208254</strain>
    </source>
</reference>
<keyword evidence="2" id="KW-0472">Membrane</keyword>
<dbReference type="SUPFAM" id="SSF47781">
    <property type="entry name" value="RuvA domain 2-like"/>
    <property type="match status" value="1"/>
</dbReference>
<evidence type="ECO:0000313" key="5">
    <source>
        <dbReference type="Proteomes" id="UP000297900"/>
    </source>
</evidence>
<dbReference type="InterPro" id="IPR051675">
    <property type="entry name" value="Endo/Exo/Phosphatase_dom_1"/>
</dbReference>
<feature type="compositionally biased region" description="Basic and acidic residues" evidence="1">
    <location>
        <begin position="74"/>
        <end position="90"/>
    </location>
</feature>
<dbReference type="GO" id="GO:0003677">
    <property type="term" value="F:DNA binding"/>
    <property type="evidence" value="ECO:0007669"/>
    <property type="project" value="InterPro"/>
</dbReference>
<dbReference type="InterPro" id="IPR003583">
    <property type="entry name" value="Hlx-hairpin-Hlx_DNA-bd_motif"/>
</dbReference>
<dbReference type="PANTHER" id="PTHR21180">
    <property type="entry name" value="ENDONUCLEASE/EXONUCLEASE/PHOSPHATASE FAMILY DOMAIN-CONTAINING PROTEIN 1"/>
    <property type="match status" value="1"/>
</dbReference>
<dbReference type="OrthoDB" id="9790239at2"/>
<accession>A0A4Y8M7S9</accession>
<sequence length="200" mass="21596">MPVFHFTRSIENGGFNIRKENKWNAHKFAVLSLFILGGVLLAYSLFRGSTVSSIPGWTPVNESLIAAIDNVTESDRQSGSETAARFKGDATKLPAKESPQPSPKGSPSQDQGTVNPAIPSVTHPIENSHANDSALLDLNQATQSELETLPGIGAAKAKAIIAYREQLSGYRSVDQLLDVKGIGPKLFERISSKVRISNRK</sequence>
<feature type="domain" description="Helix-hairpin-helix DNA-binding motif class 1" evidence="3">
    <location>
        <begin position="144"/>
        <end position="163"/>
    </location>
</feature>
<evidence type="ECO:0000313" key="4">
    <source>
        <dbReference type="EMBL" id="TFE31634.1"/>
    </source>
</evidence>
<name>A0A4Y8M7S9_9BACL</name>
<dbReference type="Proteomes" id="UP000297900">
    <property type="component" value="Unassembled WGS sequence"/>
</dbReference>
<dbReference type="PANTHER" id="PTHR21180:SF32">
    <property type="entry name" value="ENDONUCLEASE_EXONUCLEASE_PHOSPHATASE FAMILY DOMAIN-CONTAINING PROTEIN 1"/>
    <property type="match status" value="1"/>
</dbReference>
<dbReference type="NCBIfam" id="TIGR00426">
    <property type="entry name" value="competence protein ComEA helix-hairpin-helix repeat region"/>
    <property type="match status" value="1"/>
</dbReference>
<evidence type="ECO:0000259" key="3">
    <source>
        <dbReference type="SMART" id="SM00278"/>
    </source>
</evidence>
<keyword evidence="5" id="KW-1185">Reference proteome</keyword>
<gene>
    <name evidence="4" type="ORF">E2980_00715</name>
</gene>
<feature type="domain" description="Helix-hairpin-helix DNA-binding motif class 1" evidence="3">
    <location>
        <begin position="174"/>
        <end position="193"/>
    </location>
</feature>
<dbReference type="GO" id="GO:0006281">
    <property type="term" value="P:DNA repair"/>
    <property type="evidence" value="ECO:0007669"/>
    <property type="project" value="InterPro"/>
</dbReference>
<dbReference type="Pfam" id="PF12836">
    <property type="entry name" value="HHH_3"/>
    <property type="match status" value="1"/>
</dbReference>
<dbReference type="AlphaFoldDB" id="A0A4Y8M7S9"/>
<dbReference type="GO" id="GO:0015628">
    <property type="term" value="P:protein secretion by the type II secretion system"/>
    <property type="evidence" value="ECO:0007669"/>
    <property type="project" value="TreeGrafter"/>
</dbReference>
<dbReference type="InterPro" id="IPR004509">
    <property type="entry name" value="Competence_ComEA_HhH"/>
</dbReference>